<dbReference type="CDD" id="cd00202">
    <property type="entry name" value="ZnF_GATA"/>
    <property type="match status" value="1"/>
</dbReference>
<dbReference type="InterPro" id="IPR013088">
    <property type="entry name" value="Znf_NHR/GATA"/>
</dbReference>
<dbReference type="STRING" id="1081108.A0A168CSD0"/>
<dbReference type="SMART" id="SM00091">
    <property type="entry name" value="PAS"/>
    <property type="match status" value="3"/>
</dbReference>
<keyword evidence="5" id="KW-0479">Metal-binding</keyword>
<keyword evidence="14" id="KW-0675">Receptor</keyword>
<gene>
    <name evidence="20" type="ORF">LEL_08966</name>
</gene>
<evidence type="ECO:0000256" key="15">
    <source>
        <dbReference type="PROSITE-ProRule" id="PRU00094"/>
    </source>
</evidence>
<keyword evidence="7 15" id="KW-0863">Zinc-finger</keyword>
<evidence type="ECO:0000256" key="16">
    <source>
        <dbReference type="SAM" id="Coils"/>
    </source>
</evidence>
<keyword evidence="6" id="KW-0677">Repeat</keyword>
<dbReference type="NCBIfam" id="TIGR00229">
    <property type="entry name" value="sensory_box"/>
    <property type="match status" value="1"/>
</dbReference>
<dbReference type="Gene3D" id="3.30.50.10">
    <property type="entry name" value="Erythroid Transcription Factor GATA-1, subunit A"/>
    <property type="match status" value="1"/>
</dbReference>
<keyword evidence="1" id="KW-0600">Photoreceptor protein</keyword>
<keyword evidence="16" id="KW-0175">Coiled coil</keyword>
<feature type="region of interest" description="Disordered" evidence="17">
    <location>
        <begin position="26"/>
        <end position="50"/>
    </location>
</feature>
<dbReference type="PROSITE" id="PS50112">
    <property type="entry name" value="PAS"/>
    <property type="match status" value="2"/>
</dbReference>
<dbReference type="InterPro" id="IPR000679">
    <property type="entry name" value="Znf_GATA"/>
</dbReference>
<evidence type="ECO:0000256" key="5">
    <source>
        <dbReference type="ARBA" id="ARBA00022723"/>
    </source>
</evidence>
<evidence type="ECO:0000256" key="9">
    <source>
        <dbReference type="ARBA" id="ARBA00022991"/>
    </source>
</evidence>
<evidence type="ECO:0000256" key="8">
    <source>
        <dbReference type="ARBA" id="ARBA00022833"/>
    </source>
</evidence>
<feature type="domain" description="PAS" evidence="18">
    <location>
        <begin position="310"/>
        <end position="373"/>
    </location>
</feature>
<dbReference type="Pfam" id="PF08447">
    <property type="entry name" value="PAS_3"/>
    <property type="match status" value="1"/>
</dbReference>
<keyword evidence="12" id="KW-0010">Activator</keyword>
<evidence type="ECO:0000256" key="17">
    <source>
        <dbReference type="SAM" id="MobiDB-lite"/>
    </source>
</evidence>
<evidence type="ECO:0000259" key="19">
    <source>
        <dbReference type="PROSITE" id="PS50114"/>
    </source>
</evidence>
<accession>A0A168CSD0</accession>
<dbReference type="InterPro" id="IPR000014">
    <property type="entry name" value="PAS"/>
</dbReference>
<dbReference type="Pfam" id="PF13426">
    <property type="entry name" value="PAS_9"/>
    <property type="match status" value="1"/>
</dbReference>
<dbReference type="GO" id="GO:0043565">
    <property type="term" value="F:sequence-specific DNA binding"/>
    <property type="evidence" value="ECO:0007669"/>
    <property type="project" value="InterPro"/>
</dbReference>
<dbReference type="SUPFAM" id="SSF55785">
    <property type="entry name" value="PYP-like sensor domain (PAS domain)"/>
    <property type="match status" value="2"/>
</dbReference>
<dbReference type="SUPFAM" id="SSF57716">
    <property type="entry name" value="Glucocorticoid receptor-like (DNA-binding domain)"/>
    <property type="match status" value="1"/>
</dbReference>
<dbReference type="PROSITE" id="PS50114">
    <property type="entry name" value="GATA_ZN_FINGER_2"/>
    <property type="match status" value="1"/>
</dbReference>
<keyword evidence="13" id="KW-0804">Transcription</keyword>
<reference evidence="20 21" key="1">
    <citation type="journal article" date="2016" name="Genome Biol. Evol.">
        <title>Divergent and convergent evolution of fungal pathogenicity.</title>
        <authorList>
            <person name="Shang Y."/>
            <person name="Xiao G."/>
            <person name="Zheng P."/>
            <person name="Cen K."/>
            <person name="Zhan S."/>
            <person name="Wang C."/>
        </authorList>
    </citation>
    <scope>NUCLEOTIDE SEQUENCE [LARGE SCALE GENOMIC DNA]</scope>
    <source>
        <strain evidence="20 21">RCEF 1005</strain>
    </source>
</reference>
<name>A0A168CSD0_CORDF</name>
<dbReference type="AlphaFoldDB" id="A0A168CSD0"/>
<evidence type="ECO:0000256" key="10">
    <source>
        <dbReference type="ARBA" id="ARBA00023015"/>
    </source>
</evidence>
<dbReference type="EMBL" id="AZHF01000008">
    <property type="protein sequence ID" value="OAA71731.1"/>
    <property type="molecule type" value="Genomic_DNA"/>
</dbReference>
<organism evidence="20 21">
    <name type="scientific">Akanthomyces lecanii RCEF 1005</name>
    <dbReference type="NCBI Taxonomy" id="1081108"/>
    <lineage>
        <taxon>Eukaryota</taxon>
        <taxon>Fungi</taxon>
        <taxon>Dikarya</taxon>
        <taxon>Ascomycota</taxon>
        <taxon>Pezizomycotina</taxon>
        <taxon>Sordariomycetes</taxon>
        <taxon>Hypocreomycetidae</taxon>
        <taxon>Hypocreales</taxon>
        <taxon>Cordycipitaceae</taxon>
        <taxon>Akanthomyces</taxon>
        <taxon>Cordyceps confragosa</taxon>
    </lineage>
</organism>
<evidence type="ECO:0000256" key="14">
    <source>
        <dbReference type="ARBA" id="ARBA00023170"/>
    </source>
</evidence>
<dbReference type="GO" id="GO:0006355">
    <property type="term" value="P:regulation of DNA-templated transcription"/>
    <property type="evidence" value="ECO:0007669"/>
    <property type="project" value="InterPro"/>
</dbReference>
<dbReference type="GO" id="GO:0005634">
    <property type="term" value="C:nucleus"/>
    <property type="evidence" value="ECO:0007669"/>
    <property type="project" value="TreeGrafter"/>
</dbReference>
<evidence type="ECO:0000256" key="7">
    <source>
        <dbReference type="ARBA" id="ARBA00022771"/>
    </source>
</evidence>
<dbReference type="Pfam" id="PF00320">
    <property type="entry name" value="GATA"/>
    <property type="match status" value="1"/>
</dbReference>
<keyword evidence="11" id="KW-0238">DNA-binding</keyword>
<feature type="domain" description="PAS" evidence="18">
    <location>
        <begin position="138"/>
        <end position="183"/>
    </location>
</feature>
<comment type="caution">
    <text evidence="20">The sequence shown here is derived from an EMBL/GenBank/DDBJ whole genome shotgun (WGS) entry which is preliminary data.</text>
</comment>
<dbReference type="GO" id="GO:0008270">
    <property type="term" value="F:zinc ion binding"/>
    <property type="evidence" value="ECO:0007669"/>
    <property type="project" value="UniProtKB-KW"/>
</dbReference>
<dbReference type="InterPro" id="IPR035965">
    <property type="entry name" value="PAS-like_dom_sf"/>
</dbReference>
<proteinExistence type="predicted"/>
<evidence type="ECO:0000256" key="4">
    <source>
        <dbReference type="ARBA" id="ARBA00022643"/>
    </source>
</evidence>
<keyword evidence="21" id="KW-1185">Reference proteome</keyword>
<keyword evidence="8" id="KW-0862">Zinc</keyword>
<protein>
    <submittedName>
        <fullName evidence="20">Zinc finger domain-containing protein, GATA-type</fullName>
    </submittedName>
</protein>
<keyword evidence="2" id="KW-0716">Sensory transduction</keyword>
<keyword evidence="9" id="KW-0157">Chromophore</keyword>
<dbReference type="PANTHER" id="PTHR47429">
    <property type="entry name" value="PROTEIN TWIN LOV 1"/>
    <property type="match status" value="1"/>
</dbReference>
<evidence type="ECO:0000313" key="20">
    <source>
        <dbReference type="EMBL" id="OAA71731.1"/>
    </source>
</evidence>
<evidence type="ECO:0000313" key="21">
    <source>
        <dbReference type="Proteomes" id="UP000076881"/>
    </source>
</evidence>
<evidence type="ECO:0000256" key="12">
    <source>
        <dbReference type="ARBA" id="ARBA00023159"/>
    </source>
</evidence>
<evidence type="ECO:0000256" key="11">
    <source>
        <dbReference type="ARBA" id="ARBA00023125"/>
    </source>
</evidence>
<keyword evidence="10" id="KW-0805">Transcription regulation</keyword>
<dbReference type="SMART" id="SM00401">
    <property type="entry name" value="ZnF_GATA"/>
    <property type="match status" value="1"/>
</dbReference>
<evidence type="ECO:0000259" key="18">
    <source>
        <dbReference type="PROSITE" id="PS50112"/>
    </source>
</evidence>
<sequence>MRLATASVPAKNAVWYDNSYNTVPGHQRENYPNIGHGPSPSSRQVSPSLVAPPPVLDELSSISSNQSGTHSKDVAAAQNFKGSCMQFSARSIYRKNGFDIPRALRLVTSRKKPKTTLGPVDLSCAFVACDVTLEDCPVVYVSDSFQNLTGYSSYEVLGQNCRFLQSPDGKVEARAQRQYVDNSAVVRIKKGILERREVQQSLVNYRKGGKPFLNLLTLIPIPWDTDDIQYIIGFQIDLVQSPNAISNAQARAPAVDYRRNDIGWQPPALKFGDFDSRQEFGGDDVSAVLQQIYVTGSISGPYTLFWHEVLLGSLDSLVHILSPKGIFLYVSSSCSSILEYDAADLLGNSISSICHPSDIISINRELKNATAKNQVNMLFRIRRNRSGYMWFESHGSLFVEQGNGKKCVILLGRERRVCSISRRDIEYHGGIGGSDIWAKLSTSGAFLYVPSTARPVLRCHPDTLIATSFQDLLNEDSRPPFSLALESARRGNISPVKHKLFVQGRYIQVETMLYPGDAAKGQRSSFLVAQIKLVKPPSKVPVLVTSTVGSDTAEPVGLCSKWGGVGLTLNKRQDVHDSSDNIFDELSTTRCTSWQFELRRMERKNQALTEELAELLSRKKKRRRQKGVGNVVRDCANCHRQNTPEWRRGPSGKRDLCNRCGLQWAKQRVNVLQMGRISSRKAVGKTAAASLESPAASHKKEAENKSDSGSSNANDPTIVDVARSIAYFNVT</sequence>
<dbReference type="Gene3D" id="3.30.450.20">
    <property type="entry name" value="PAS domain"/>
    <property type="match status" value="2"/>
</dbReference>
<evidence type="ECO:0000256" key="3">
    <source>
        <dbReference type="ARBA" id="ARBA00022630"/>
    </source>
</evidence>
<feature type="coiled-coil region" evidence="16">
    <location>
        <begin position="591"/>
        <end position="625"/>
    </location>
</feature>
<evidence type="ECO:0000256" key="2">
    <source>
        <dbReference type="ARBA" id="ARBA00022606"/>
    </source>
</evidence>
<evidence type="ECO:0000256" key="6">
    <source>
        <dbReference type="ARBA" id="ARBA00022737"/>
    </source>
</evidence>
<dbReference type="PANTHER" id="PTHR47429:SF7">
    <property type="entry name" value="GATA-FACTOR"/>
    <property type="match status" value="1"/>
</dbReference>
<keyword evidence="4" id="KW-0288">FMN</keyword>
<dbReference type="FunFam" id="3.30.450.20:FF:000064">
    <property type="entry name" value="Vivid PAS protein VVD"/>
    <property type="match status" value="1"/>
</dbReference>
<dbReference type="PROSITE" id="PS00344">
    <property type="entry name" value="GATA_ZN_FINGER_1"/>
    <property type="match status" value="1"/>
</dbReference>
<evidence type="ECO:0000256" key="1">
    <source>
        <dbReference type="ARBA" id="ARBA00022543"/>
    </source>
</evidence>
<feature type="region of interest" description="Disordered" evidence="17">
    <location>
        <begin position="685"/>
        <end position="716"/>
    </location>
</feature>
<dbReference type="InterPro" id="IPR001610">
    <property type="entry name" value="PAC"/>
</dbReference>
<dbReference type="OrthoDB" id="447251at2759"/>
<feature type="domain" description="GATA-type" evidence="19">
    <location>
        <begin position="633"/>
        <end position="662"/>
    </location>
</feature>
<dbReference type="Proteomes" id="UP000076881">
    <property type="component" value="Unassembled WGS sequence"/>
</dbReference>
<dbReference type="CDD" id="cd00130">
    <property type="entry name" value="PAS"/>
    <property type="match status" value="2"/>
</dbReference>
<dbReference type="SMART" id="SM00086">
    <property type="entry name" value="PAC"/>
    <property type="match status" value="2"/>
</dbReference>
<evidence type="ECO:0000256" key="13">
    <source>
        <dbReference type="ARBA" id="ARBA00023163"/>
    </source>
</evidence>
<dbReference type="InterPro" id="IPR013655">
    <property type="entry name" value="PAS_fold_3"/>
</dbReference>
<keyword evidence="3" id="KW-0285">Flavoprotein</keyword>
<dbReference type="GO" id="GO:0009881">
    <property type="term" value="F:photoreceptor activity"/>
    <property type="evidence" value="ECO:0007669"/>
    <property type="project" value="UniProtKB-KW"/>
</dbReference>